<proteinExistence type="predicted"/>
<name>C1BA54_RHOOB</name>
<accession>C1BA54</accession>
<dbReference type="EMBL" id="AP011115">
    <property type="protein sequence ID" value="BAH52557.1"/>
    <property type="molecule type" value="Genomic_DNA"/>
</dbReference>
<sequence>MCAGVLVIEAFDGRDRDDGVDDLSGVPAHSRISWIKLNDGRVPGCPTAPAATAMRRSISLISPKYRW</sequence>
<dbReference type="HOGENOM" id="CLU_2809623_0_0_11"/>
<organism evidence="1 2">
    <name type="scientific">Rhodococcus opacus (strain B4)</name>
    <dbReference type="NCBI Taxonomy" id="632772"/>
    <lineage>
        <taxon>Bacteria</taxon>
        <taxon>Bacillati</taxon>
        <taxon>Actinomycetota</taxon>
        <taxon>Actinomycetes</taxon>
        <taxon>Mycobacteriales</taxon>
        <taxon>Nocardiaceae</taxon>
        <taxon>Rhodococcus</taxon>
    </lineage>
</organism>
<evidence type="ECO:0000313" key="2">
    <source>
        <dbReference type="Proteomes" id="UP000002212"/>
    </source>
</evidence>
<dbReference type="KEGG" id="rop:ROP_43100"/>
<dbReference type="Proteomes" id="UP000002212">
    <property type="component" value="Chromosome"/>
</dbReference>
<gene>
    <name evidence="1" type="ordered locus">ROP_43100</name>
</gene>
<dbReference type="AlphaFoldDB" id="C1BA54"/>
<evidence type="ECO:0000313" key="1">
    <source>
        <dbReference type="EMBL" id="BAH52557.1"/>
    </source>
</evidence>
<protein>
    <submittedName>
        <fullName evidence="1">Uncharacterized protein</fullName>
    </submittedName>
</protein>
<dbReference type="PATRIC" id="fig|632772.20.peg.4513"/>
<reference evidence="1 2" key="1">
    <citation type="submission" date="2009-03" db="EMBL/GenBank/DDBJ databases">
        <title>Comparison of the complete genome sequences of Rhodococcus erythropolis PR4 and Rhodococcus opacus B4.</title>
        <authorList>
            <person name="Takarada H."/>
            <person name="Sekine M."/>
            <person name="Hosoyama A."/>
            <person name="Yamada R."/>
            <person name="Fujisawa T."/>
            <person name="Omata S."/>
            <person name="Shimizu A."/>
            <person name="Tsukatani N."/>
            <person name="Tanikawa S."/>
            <person name="Fujita N."/>
            <person name="Harayama S."/>
        </authorList>
    </citation>
    <scope>NUCLEOTIDE SEQUENCE [LARGE SCALE GENOMIC DNA]</scope>
    <source>
        <strain evidence="1 2">B4</strain>
    </source>
</reference>